<sequence length="120" mass="14640">MTFIKFNEKENMENLENFLFRIMHSKNFFNKNLIDFVDSYYHRLIRECSEFFSTVMFRNLSRVQELLNLWLAGIILKKLENIKHVNVSFIYLKLGYCSHILALEKLWKNNDFVNRPIKRL</sequence>
<evidence type="ECO:0000313" key="2">
    <source>
        <dbReference type="Proteomes" id="UP000276133"/>
    </source>
</evidence>
<dbReference type="EMBL" id="REGN01011231">
    <property type="protein sequence ID" value="RMZ97729.1"/>
    <property type="molecule type" value="Genomic_DNA"/>
</dbReference>
<evidence type="ECO:0000313" key="1">
    <source>
        <dbReference type="EMBL" id="RMZ97729.1"/>
    </source>
</evidence>
<accession>A0A3M7PFD4</accession>
<proteinExistence type="predicted"/>
<keyword evidence="2" id="KW-1185">Reference proteome</keyword>
<comment type="caution">
    <text evidence="1">The sequence shown here is derived from an EMBL/GenBank/DDBJ whole genome shotgun (WGS) entry which is preliminary data.</text>
</comment>
<organism evidence="1 2">
    <name type="scientific">Brachionus plicatilis</name>
    <name type="common">Marine rotifer</name>
    <name type="synonym">Brachionus muelleri</name>
    <dbReference type="NCBI Taxonomy" id="10195"/>
    <lineage>
        <taxon>Eukaryota</taxon>
        <taxon>Metazoa</taxon>
        <taxon>Spiralia</taxon>
        <taxon>Gnathifera</taxon>
        <taxon>Rotifera</taxon>
        <taxon>Eurotatoria</taxon>
        <taxon>Monogononta</taxon>
        <taxon>Pseudotrocha</taxon>
        <taxon>Ploima</taxon>
        <taxon>Brachionidae</taxon>
        <taxon>Brachionus</taxon>
    </lineage>
</organism>
<dbReference type="AlphaFoldDB" id="A0A3M7PFD4"/>
<dbReference type="Proteomes" id="UP000276133">
    <property type="component" value="Unassembled WGS sequence"/>
</dbReference>
<protein>
    <submittedName>
        <fullName evidence="1">Uncharacterized protein</fullName>
    </submittedName>
</protein>
<name>A0A3M7PFD4_BRAPC</name>
<gene>
    <name evidence="1" type="ORF">BpHYR1_032387</name>
</gene>
<reference evidence="1 2" key="1">
    <citation type="journal article" date="2018" name="Sci. Rep.">
        <title>Genomic signatures of local adaptation to the degree of environmental predictability in rotifers.</title>
        <authorList>
            <person name="Franch-Gras L."/>
            <person name="Hahn C."/>
            <person name="Garcia-Roger E.M."/>
            <person name="Carmona M.J."/>
            <person name="Serra M."/>
            <person name="Gomez A."/>
        </authorList>
    </citation>
    <scope>NUCLEOTIDE SEQUENCE [LARGE SCALE GENOMIC DNA]</scope>
    <source>
        <strain evidence="1">HYR1</strain>
    </source>
</reference>